<comment type="caution">
    <text evidence="1">The sequence shown here is derived from an EMBL/GenBank/DDBJ whole genome shotgun (WGS) entry which is preliminary data.</text>
</comment>
<sequence>MSNATQQIADELGLTVDEVEEVGIEDLIDEDTGSSGETTYSYYFNVPENTPKHILDKKAWSVGDRVELSLNTFDEPDDHA</sequence>
<dbReference type="EMBL" id="JABYQT010000002">
    <property type="protein sequence ID" value="MBZ5486917.1"/>
    <property type="molecule type" value="Genomic_DNA"/>
</dbReference>
<protein>
    <submittedName>
        <fullName evidence="1">Uncharacterized protein</fullName>
    </submittedName>
</protein>
<gene>
    <name evidence="1" type="ORF">HW452_05195</name>
</gene>
<proteinExistence type="predicted"/>
<reference evidence="1" key="1">
    <citation type="submission" date="2020-06" db="EMBL/GenBank/DDBJ databases">
        <title>Whole Genome Sequence of Halomonas aquamarina MB598.</title>
        <authorList>
            <person name="Pervaiz M."/>
            <person name="Fariq A."/>
            <person name="Yasmin A."/>
            <person name="Welch M."/>
        </authorList>
    </citation>
    <scope>NUCLEOTIDE SEQUENCE</scope>
    <source>
        <strain evidence="1">MB598</strain>
    </source>
</reference>
<accession>A0ACC5VS69</accession>
<dbReference type="Proteomes" id="UP001319846">
    <property type="component" value="Unassembled WGS sequence"/>
</dbReference>
<organism evidence="1 2">
    <name type="scientific">Vreelandella aquamarina</name>
    <dbReference type="NCBI Taxonomy" id="77097"/>
    <lineage>
        <taxon>Bacteria</taxon>
        <taxon>Pseudomonadati</taxon>
        <taxon>Pseudomonadota</taxon>
        <taxon>Gammaproteobacteria</taxon>
        <taxon>Oceanospirillales</taxon>
        <taxon>Halomonadaceae</taxon>
        <taxon>Vreelandella</taxon>
    </lineage>
</organism>
<name>A0ACC5VS69_9GAMM</name>
<evidence type="ECO:0000313" key="2">
    <source>
        <dbReference type="Proteomes" id="UP001319846"/>
    </source>
</evidence>
<evidence type="ECO:0000313" key="1">
    <source>
        <dbReference type="EMBL" id="MBZ5486917.1"/>
    </source>
</evidence>
<keyword evidence="2" id="KW-1185">Reference proteome</keyword>